<keyword evidence="10" id="KW-1185">Reference proteome</keyword>
<organism evidence="9 10">
    <name type="scientific">Leekyejoonella antrihumi</name>
    <dbReference type="NCBI Taxonomy" id="1660198"/>
    <lineage>
        <taxon>Bacteria</taxon>
        <taxon>Bacillati</taxon>
        <taxon>Actinomycetota</taxon>
        <taxon>Actinomycetes</taxon>
        <taxon>Micrococcales</taxon>
        <taxon>Dermacoccaceae</taxon>
        <taxon>Leekyejoonella</taxon>
    </lineage>
</organism>
<keyword evidence="3 6" id="KW-0812">Transmembrane</keyword>
<dbReference type="RefSeq" id="WP_146318731.1">
    <property type="nucleotide sequence ID" value="NZ_VCQV01000027.1"/>
</dbReference>
<evidence type="ECO:0000256" key="1">
    <source>
        <dbReference type="ARBA" id="ARBA00004651"/>
    </source>
</evidence>
<gene>
    <name evidence="9" type="ORF">FGL98_17230</name>
</gene>
<dbReference type="InterPro" id="IPR018076">
    <property type="entry name" value="T2SS_GspF_dom"/>
</dbReference>
<reference evidence="9 10" key="2">
    <citation type="submission" date="2019-08" db="EMBL/GenBank/DDBJ databases">
        <title>Jejuicoccus antrihumi gen. nov., sp. nov., a new member of the family Dermacoccaceae isolated from a cave.</title>
        <authorList>
            <person name="Schumann P."/>
            <person name="Kim I.S."/>
        </authorList>
    </citation>
    <scope>NUCLEOTIDE SEQUENCE [LARGE SCALE GENOMIC DNA]</scope>
    <source>
        <strain evidence="9 10">C5-26</strain>
    </source>
</reference>
<sequence length="295" mass="30169">MNPMYLLAAGTMIAVAATGAALVHLVRPAPPDLQATLAQLDGTRTATGDAAGSGSAAPAWIPGPVMAWAGQHLGAAAQDLAILSIDRDQLAARRVTGLVLGAVAVPLAAATASLAGIGVPVELPAAVTVFAAWVGWRMPADKVTARASTARDQFNQALTTYTGLVALERVSRGSPVEALEEAARVSSCWPFVLLHQEIARAELTGQQPWDALGRLGARIGSDPLSSMARVVDSAATNGAAIFDTLLAESAAMRAHALAEAQREAGAASERMVIPVTLCVFAFALLFALPALAGLV</sequence>
<evidence type="ECO:0000313" key="10">
    <source>
        <dbReference type="Proteomes" id="UP000320244"/>
    </source>
</evidence>
<dbReference type="EMBL" id="VCQV01000027">
    <property type="protein sequence ID" value="TWP34459.1"/>
    <property type="molecule type" value="Genomic_DNA"/>
</dbReference>
<dbReference type="AlphaFoldDB" id="A0A563DWF9"/>
<evidence type="ECO:0000256" key="3">
    <source>
        <dbReference type="ARBA" id="ARBA00022692"/>
    </source>
</evidence>
<keyword evidence="4 6" id="KW-1133">Transmembrane helix</keyword>
<keyword evidence="2" id="KW-1003">Cell membrane</keyword>
<feature type="transmembrane region" description="Helical" evidence="6">
    <location>
        <begin position="271"/>
        <end position="294"/>
    </location>
</feature>
<feature type="signal peptide" evidence="7">
    <location>
        <begin position="1"/>
        <end position="20"/>
    </location>
</feature>
<dbReference type="GO" id="GO:0005886">
    <property type="term" value="C:plasma membrane"/>
    <property type="evidence" value="ECO:0007669"/>
    <property type="project" value="UniProtKB-SubCell"/>
</dbReference>
<evidence type="ECO:0000313" key="9">
    <source>
        <dbReference type="EMBL" id="TWP34459.1"/>
    </source>
</evidence>
<keyword evidence="7" id="KW-0732">Signal</keyword>
<dbReference type="PANTHER" id="PTHR35007:SF1">
    <property type="entry name" value="PILUS ASSEMBLY PROTEIN"/>
    <property type="match status" value="1"/>
</dbReference>
<dbReference type="OrthoDB" id="5243064at2"/>
<evidence type="ECO:0000256" key="6">
    <source>
        <dbReference type="SAM" id="Phobius"/>
    </source>
</evidence>
<dbReference type="Pfam" id="PF00482">
    <property type="entry name" value="T2SSF"/>
    <property type="match status" value="1"/>
</dbReference>
<keyword evidence="5 6" id="KW-0472">Membrane</keyword>
<dbReference type="Proteomes" id="UP000320244">
    <property type="component" value="Unassembled WGS sequence"/>
</dbReference>
<evidence type="ECO:0000256" key="2">
    <source>
        <dbReference type="ARBA" id="ARBA00022475"/>
    </source>
</evidence>
<comment type="subcellular location">
    <subcellularLocation>
        <location evidence="1">Cell membrane</location>
        <topology evidence="1">Multi-pass membrane protein</topology>
    </subcellularLocation>
</comment>
<protein>
    <recommendedName>
        <fullName evidence="8">Type II secretion system protein GspF domain-containing protein</fullName>
    </recommendedName>
</protein>
<name>A0A563DWF9_9MICO</name>
<feature type="chain" id="PRO_5039151122" description="Type II secretion system protein GspF domain-containing protein" evidence="7">
    <location>
        <begin position="21"/>
        <end position="295"/>
    </location>
</feature>
<evidence type="ECO:0000259" key="8">
    <source>
        <dbReference type="Pfam" id="PF00482"/>
    </source>
</evidence>
<evidence type="ECO:0000256" key="4">
    <source>
        <dbReference type="ARBA" id="ARBA00022989"/>
    </source>
</evidence>
<proteinExistence type="predicted"/>
<feature type="domain" description="Type II secretion system protein GspF" evidence="8">
    <location>
        <begin position="173"/>
        <end position="289"/>
    </location>
</feature>
<accession>A0A563DWF9</accession>
<reference evidence="9 10" key="1">
    <citation type="submission" date="2019-05" db="EMBL/GenBank/DDBJ databases">
        <authorList>
            <person name="Lee S.D."/>
        </authorList>
    </citation>
    <scope>NUCLEOTIDE SEQUENCE [LARGE SCALE GENOMIC DNA]</scope>
    <source>
        <strain evidence="9 10">C5-26</strain>
    </source>
</reference>
<evidence type="ECO:0000256" key="5">
    <source>
        <dbReference type="ARBA" id="ARBA00023136"/>
    </source>
</evidence>
<comment type="caution">
    <text evidence="9">The sequence shown here is derived from an EMBL/GenBank/DDBJ whole genome shotgun (WGS) entry which is preliminary data.</text>
</comment>
<dbReference type="PANTHER" id="PTHR35007">
    <property type="entry name" value="INTEGRAL MEMBRANE PROTEIN-RELATED"/>
    <property type="match status" value="1"/>
</dbReference>
<evidence type="ECO:0000256" key="7">
    <source>
        <dbReference type="SAM" id="SignalP"/>
    </source>
</evidence>